<keyword evidence="3" id="KW-0238">DNA-binding</keyword>
<protein>
    <submittedName>
        <fullName evidence="6">LysR family transcriptional regulator</fullName>
    </submittedName>
</protein>
<keyword evidence="7" id="KW-1185">Reference proteome</keyword>
<organism evidence="6 7">
    <name type="scientific">Novosphingobium pituita</name>
    <dbReference type="NCBI Taxonomy" id="3056842"/>
    <lineage>
        <taxon>Bacteria</taxon>
        <taxon>Pseudomonadati</taxon>
        <taxon>Pseudomonadota</taxon>
        <taxon>Alphaproteobacteria</taxon>
        <taxon>Sphingomonadales</taxon>
        <taxon>Sphingomonadaceae</taxon>
        <taxon>Novosphingobium</taxon>
    </lineage>
</organism>
<dbReference type="InterPro" id="IPR000847">
    <property type="entry name" value="LysR_HTH_N"/>
</dbReference>
<evidence type="ECO:0000256" key="2">
    <source>
        <dbReference type="ARBA" id="ARBA00023015"/>
    </source>
</evidence>
<accession>A0ABQ6P8D7</accession>
<evidence type="ECO:0000256" key="3">
    <source>
        <dbReference type="ARBA" id="ARBA00023125"/>
    </source>
</evidence>
<evidence type="ECO:0000256" key="1">
    <source>
        <dbReference type="ARBA" id="ARBA00009437"/>
    </source>
</evidence>
<reference evidence="6 7" key="1">
    <citation type="submission" date="2023-06" db="EMBL/GenBank/DDBJ databases">
        <title>Draft genome sequence of Novosphingobium sp. strain IK01.</title>
        <authorList>
            <person name="Hatamoto M."/>
            <person name="Ikarashi T."/>
            <person name="Yamaguchi T."/>
        </authorList>
    </citation>
    <scope>NUCLEOTIDE SEQUENCE [LARGE SCALE GENOMIC DNA]</scope>
    <source>
        <strain evidence="6 7">IK01</strain>
    </source>
</reference>
<dbReference type="PANTHER" id="PTHR30419">
    <property type="entry name" value="HTH-TYPE TRANSCRIPTIONAL REGULATOR YBHD"/>
    <property type="match status" value="1"/>
</dbReference>
<comment type="caution">
    <text evidence="6">The sequence shown here is derived from an EMBL/GenBank/DDBJ whole genome shotgun (WGS) entry which is preliminary data.</text>
</comment>
<evidence type="ECO:0000313" key="6">
    <source>
        <dbReference type="EMBL" id="GMM61147.1"/>
    </source>
</evidence>
<feature type="domain" description="HTH lysR-type" evidence="5">
    <location>
        <begin position="1"/>
        <end position="58"/>
    </location>
</feature>
<proteinExistence type="inferred from homology"/>
<dbReference type="Pfam" id="PF00126">
    <property type="entry name" value="HTH_1"/>
    <property type="match status" value="1"/>
</dbReference>
<dbReference type="EMBL" id="BTFW01000001">
    <property type="protein sequence ID" value="GMM61147.1"/>
    <property type="molecule type" value="Genomic_DNA"/>
</dbReference>
<dbReference type="SUPFAM" id="SSF46785">
    <property type="entry name" value="Winged helix' DNA-binding domain"/>
    <property type="match status" value="1"/>
</dbReference>
<sequence length="297" mass="31289">MQLRHLRYFVALARHRHFARAAAECGVSQPTLSAGLVALEQELGKRLVERDRRFVGLTEQGEAMLPWAEQILGAMGSMTQAVAATSAPLSGPFRLAAIPSALPLVGRFGAALLQRYPGLSLAVQQAPSRQIEQDLAALSCDAGLTYLDHDPPAHVVAVPLAEEGFLHVAPSGGDWGEEGAVVEWAAAAARPLVLLHGGMQYRRILDAQFAARGLSATPRAVADSLVALLSLVGSGQFATIVPDGYARLVEGLAGFDVRPMAADIHPAQRLGLLVLDRQPMGPLAKAALTVARTLGAV</sequence>
<keyword evidence="4" id="KW-0804">Transcription</keyword>
<dbReference type="InterPro" id="IPR036390">
    <property type="entry name" value="WH_DNA-bd_sf"/>
</dbReference>
<gene>
    <name evidence="6" type="ORF">NUTIK01_19240</name>
</gene>
<name>A0ABQ6P8D7_9SPHN</name>
<evidence type="ECO:0000313" key="7">
    <source>
        <dbReference type="Proteomes" id="UP001187221"/>
    </source>
</evidence>
<dbReference type="CDD" id="cd05466">
    <property type="entry name" value="PBP2_LTTR_substrate"/>
    <property type="match status" value="1"/>
</dbReference>
<dbReference type="SUPFAM" id="SSF53850">
    <property type="entry name" value="Periplasmic binding protein-like II"/>
    <property type="match status" value="1"/>
</dbReference>
<evidence type="ECO:0000259" key="5">
    <source>
        <dbReference type="PROSITE" id="PS50931"/>
    </source>
</evidence>
<keyword evidence="2" id="KW-0805">Transcription regulation</keyword>
<dbReference type="PRINTS" id="PR00039">
    <property type="entry name" value="HTHLYSR"/>
</dbReference>
<dbReference type="InterPro" id="IPR050950">
    <property type="entry name" value="HTH-type_LysR_regulators"/>
</dbReference>
<evidence type="ECO:0000256" key="4">
    <source>
        <dbReference type="ARBA" id="ARBA00023163"/>
    </source>
</evidence>
<dbReference type="InterPro" id="IPR005119">
    <property type="entry name" value="LysR_subst-bd"/>
</dbReference>
<dbReference type="Gene3D" id="1.10.10.10">
    <property type="entry name" value="Winged helix-like DNA-binding domain superfamily/Winged helix DNA-binding domain"/>
    <property type="match status" value="1"/>
</dbReference>
<dbReference type="RefSeq" id="WP_317974858.1">
    <property type="nucleotide sequence ID" value="NZ_BTFW01000001.1"/>
</dbReference>
<comment type="similarity">
    <text evidence="1">Belongs to the LysR transcriptional regulatory family.</text>
</comment>
<dbReference type="Pfam" id="PF03466">
    <property type="entry name" value="LysR_substrate"/>
    <property type="match status" value="1"/>
</dbReference>
<dbReference type="Proteomes" id="UP001187221">
    <property type="component" value="Unassembled WGS sequence"/>
</dbReference>
<dbReference type="InterPro" id="IPR036388">
    <property type="entry name" value="WH-like_DNA-bd_sf"/>
</dbReference>
<dbReference type="PANTHER" id="PTHR30419:SF31">
    <property type="entry name" value="BLR3139 PROTEIN"/>
    <property type="match status" value="1"/>
</dbReference>
<dbReference type="Gene3D" id="3.40.190.290">
    <property type="match status" value="1"/>
</dbReference>
<dbReference type="PROSITE" id="PS50931">
    <property type="entry name" value="HTH_LYSR"/>
    <property type="match status" value="1"/>
</dbReference>